<feature type="compositionally biased region" description="Polar residues" evidence="1">
    <location>
        <begin position="616"/>
        <end position="627"/>
    </location>
</feature>
<dbReference type="OrthoDB" id="10512517at2759"/>
<feature type="compositionally biased region" description="Low complexity" evidence="1">
    <location>
        <begin position="640"/>
        <end position="655"/>
    </location>
</feature>
<evidence type="ECO:0000256" key="1">
    <source>
        <dbReference type="SAM" id="MobiDB-lite"/>
    </source>
</evidence>
<sequence length="655" mass="73782">MTEVFEVIPSWAAGANEFSVYHMFDSPNREVAMVHLDQFCNLLKDEDLWNLQLEADATLPNPKVTHVPQLRCAAVTDAMGLGAAVFSWLQGHQPKPRIAGRTLTHDCSGLSSRAECIIDQVERVLTKSETNPNNLPAICYAYRRDFIRKLKRKFKELDGFVPIIPDTVEKELERWNKHQEVWNLLGCFANPVQILNGPGSGKKHGGPSRAEGWLRNLAYASVGLDAPLHKWLDAAQKFLEVINMDHHKGIEYLQSAIDKVHKDKKITKALTAKGLTQIDIKEAYPKADFSRVPQFLFETCRAGSGKPLRGTLIPPNARRLQTIGKQCFKLLDYEPRQSSVVAEQVAKPMATQLYYLQSWVPLLLQNEEWHGLYTDIVKLFDEHWDVALLDEVPNFDEANQFFVPWINHQLGPDEEPEMGWVTVDGLNTLEFQRFKAYRDDMLTTLGPFFDKITSKPLQERLEMRLQKAAHRILVAAVRHDVRKEILAAKKAARAAAKKGKSKKGKEEEQSALDNLQRLSIEQEDFPMAEAAEPESEEKEAEDDEDDEDDEDKEEAMKNAEEEENDLLMLDEEQAREDALPESSQVVPESSLPGPSQSEVVTVRTLPDRAARHKPATATSPAKRSGPSSLGMEPAFKRVKAPATSSAPPWTADDEA</sequence>
<dbReference type="AlphaFoldDB" id="A0A167GYI3"/>
<feature type="compositionally biased region" description="Polar residues" evidence="1">
    <location>
        <begin position="581"/>
        <end position="599"/>
    </location>
</feature>
<dbReference type="Proteomes" id="UP000076738">
    <property type="component" value="Unassembled WGS sequence"/>
</dbReference>
<evidence type="ECO:0000313" key="3">
    <source>
        <dbReference type="Proteomes" id="UP000076738"/>
    </source>
</evidence>
<evidence type="ECO:0000313" key="2">
    <source>
        <dbReference type="EMBL" id="KZO91043.1"/>
    </source>
</evidence>
<name>A0A167GYI3_CALVF</name>
<keyword evidence="3" id="KW-1185">Reference proteome</keyword>
<accession>A0A167GYI3</accession>
<gene>
    <name evidence="2" type="ORF">CALVIDRAFT_531119</name>
</gene>
<proteinExistence type="predicted"/>
<dbReference type="EMBL" id="KV417330">
    <property type="protein sequence ID" value="KZO91043.1"/>
    <property type="molecule type" value="Genomic_DNA"/>
</dbReference>
<feature type="region of interest" description="Disordered" evidence="1">
    <location>
        <begin position="516"/>
        <end position="655"/>
    </location>
</feature>
<organism evidence="2 3">
    <name type="scientific">Calocera viscosa (strain TUFC12733)</name>
    <dbReference type="NCBI Taxonomy" id="1330018"/>
    <lineage>
        <taxon>Eukaryota</taxon>
        <taxon>Fungi</taxon>
        <taxon>Dikarya</taxon>
        <taxon>Basidiomycota</taxon>
        <taxon>Agaricomycotina</taxon>
        <taxon>Dacrymycetes</taxon>
        <taxon>Dacrymycetales</taxon>
        <taxon>Dacrymycetaceae</taxon>
        <taxon>Calocera</taxon>
    </lineage>
</organism>
<reference evidence="2 3" key="1">
    <citation type="journal article" date="2016" name="Mol. Biol. Evol.">
        <title>Comparative Genomics of Early-Diverging Mushroom-Forming Fungi Provides Insights into the Origins of Lignocellulose Decay Capabilities.</title>
        <authorList>
            <person name="Nagy L.G."/>
            <person name="Riley R."/>
            <person name="Tritt A."/>
            <person name="Adam C."/>
            <person name="Daum C."/>
            <person name="Floudas D."/>
            <person name="Sun H."/>
            <person name="Yadav J.S."/>
            <person name="Pangilinan J."/>
            <person name="Larsson K.H."/>
            <person name="Matsuura K."/>
            <person name="Barry K."/>
            <person name="Labutti K."/>
            <person name="Kuo R."/>
            <person name="Ohm R.A."/>
            <person name="Bhattacharya S.S."/>
            <person name="Shirouzu T."/>
            <person name="Yoshinaga Y."/>
            <person name="Martin F.M."/>
            <person name="Grigoriev I.V."/>
            <person name="Hibbett D.S."/>
        </authorList>
    </citation>
    <scope>NUCLEOTIDE SEQUENCE [LARGE SCALE GENOMIC DNA]</scope>
    <source>
        <strain evidence="2 3">TUFC12733</strain>
    </source>
</reference>
<protein>
    <submittedName>
        <fullName evidence="2">Uncharacterized protein</fullName>
    </submittedName>
</protein>
<feature type="compositionally biased region" description="Acidic residues" evidence="1">
    <location>
        <begin position="560"/>
        <end position="574"/>
    </location>
</feature>
<feature type="compositionally biased region" description="Acidic residues" evidence="1">
    <location>
        <begin position="521"/>
        <end position="553"/>
    </location>
</feature>